<keyword evidence="1" id="KW-0812">Transmembrane</keyword>
<feature type="transmembrane region" description="Helical" evidence="1">
    <location>
        <begin position="20"/>
        <end position="37"/>
    </location>
</feature>
<proteinExistence type="predicted"/>
<sequence>MEKQTELRVLKFLSTYHYKFFQIMFALLIMMATKGIVIPDMNGSRTAAITLLVGNTVAGVLFQFIIIARHNRIEQRLRIGKPVYH</sequence>
<keyword evidence="1" id="KW-0472">Membrane</keyword>
<dbReference type="AlphaFoldDB" id="A0A163G5D6"/>
<keyword evidence="1" id="KW-1133">Transmembrane helix</keyword>
<dbReference type="EMBL" id="LWMH01000001">
    <property type="protein sequence ID" value="KZS44741.1"/>
    <property type="molecule type" value="Genomic_DNA"/>
</dbReference>
<keyword evidence="3" id="KW-1185">Reference proteome</keyword>
<protein>
    <submittedName>
        <fullName evidence="2">Uncharacterized protein</fullName>
    </submittedName>
</protein>
<organism evidence="2 3">
    <name type="scientific">Paenibacillus glucanolyticus</name>
    <dbReference type="NCBI Taxonomy" id="59843"/>
    <lineage>
        <taxon>Bacteria</taxon>
        <taxon>Bacillati</taxon>
        <taxon>Bacillota</taxon>
        <taxon>Bacilli</taxon>
        <taxon>Bacillales</taxon>
        <taxon>Paenibacillaceae</taxon>
        <taxon>Paenibacillus</taxon>
    </lineage>
</organism>
<evidence type="ECO:0000313" key="2">
    <source>
        <dbReference type="EMBL" id="KZS44741.1"/>
    </source>
</evidence>
<reference evidence="2" key="1">
    <citation type="journal article" date="2016" name="Genome Announc.">
        <title>Draft genomes of two strains of Paenibacillus glucanolyticus with capability to degrade lignocellulose.</title>
        <authorList>
            <person name="Mathews S.L."/>
            <person name="Pawlak J."/>
            <person name="Grunden A.M."/>
        </authorList>
    </citation>
    <scope>NUCLEOTIDE SEQUENCE [LARGE SCALE GENOMIC DNA]</scope>
    <source>
        <strain evidence="2">SLM1</strain>
    </source>
</reference>
<feature type="transmembrane region" description="Helical" evidence="1">
    <location>
        <begin position="49"/>
        <end position="68"/>
    </location>
</feature>
<dbReference type="Proteomes" id="UP000076796">
    <property type="component" value="Unassembled WGS sequence"/>
</dbReference>
<accession>A0A163G5D6</accession>
<name>A0A163G5D6_9BACL</name>
<gene>
    <name evidence="2" type="ORF">AWU65_01760</name>
</gene>
<evidence type="ECO:0000313" key="3">
    <source>
        <dbReference type="Proteomes" id="UP000076796"/>
    </source>
</evidence>
<evidence type="ECO:0000256" key="1">
    <source>
        <dbReference type="SAM" id="Phobius"/>
    </source>
</evidence>
<comment type="caution">
    <text evidence="2">The sequence shown here is derived from an EMBL/GenBank/DDBJ whole genome shotgun (WGS) entry which is preliminary data.</text>
</comment>